<organism evidence="15 16">
    <name type="scientific">Candidatus Erwinia haradaeae</name>
    <dbReference type="NCBI Taxonomy" id="1922217"/>
    <lineage>
        <taxon>Bacteria</taxon>
        <taxon>Pseudomonadati</taxon>
        <taxon>Pseudomonadota</taxon>
        <taxon>Gammaproteobacteria</taxon>
        <taxon>Enterobacterales</taxon>
        <taxon>Erwiniaceae</taxon>
        <taxon>Erwinia</taxon>
    </lineage>
</organism>
<dbReference type="InterPro" id="IPR010978">
    <property type="entry name" value="tRNA-bd_arm"/>
</dbReference>
<keyword evidence="8 13" id="KW-0067">ATP-binding</keyword>
<protein>
    <recommendedName>
        <fullName evidence="13">Phenylalanine--tRNA ligase alpha subunit</fullName>
        <ecNumber evidence="13">6.1.1.20</ecNumber>
    </recommendedName>
    <alternativeName>
        <fullName evidence="13">Phenylalanyl-tRNA synthetase alpha subunit</fullName>
        <shortName evidence="13">PheRS</shortName>
    </alternativeName>
</protein>
<evidence type="ECO:0000256" key="4">
    <source>
        <dbReference type="ARBA" id="ARBA00022490"/>
    </source>
</evidence>
<reference evidence="15 16" key="1">
    <citation type="submission" date="2019-02" db="EMBL/GenBank/DDBJ databases">
        <authorList>
            <person name="Manzano-Marin A."/>
            <person name="Manzano-Marin A."/>
        </authorList>
    </citation>
    <scope>NUCLEOTIDE SEQUENCE [LARGE SCALE GENOMIC DNA]</scope>
    <source>
        <strain evidence="15 16">ErCisplendens/pseudotsugae</strain>
    </source>
</reference>
<feature type="binding site" evidence="13">
    <location>
        <position position="252"/>
    </location>
    <ligand>
        <name>Mg(2+)</name>
        <dbReference type="ChEBI" id="CHEBI:18420"/>
        <note>shared with beta subunit</note>
    </ligand>
</feature>
<dbReference type="HAMAP" id="MF_00281">
    <property type="entry name" value="Phe_tRNA_synth_alpha1"/>
    <property type="match status" value="1"/>
</dbReference>
<dbReference type="NCBIfam" id="TIGR00468">
    <property type="entry name" value="pheS"/>
    <property type="match status" value="1"/>
</dbReference>
<evidence type="ECO:0000256" key="6">
    <source>
        <dbReference type="ARBA" id="ARBA00022723"/>
    </source>
</evidence>
<dbReference type="PANTHER" id="PTHR11538">
    <property type="entry name" value="PHENYLALANYL-TRNA SYNTHETASE"/>
    <property type="match status" value="1"/>
</dbReference>
<dbReference type="RefSeq" id="WP_197094930.1">
    <property type="nucleotide sequence ID" value="NZ_LR217705.1"/>
</dbReference>
<dbReference type="GO" id="GO:0000287">
    <property type="term" value="F:magnesium ion binding"/>
    <property type="evidence" value="ECO:0007669"/>
    <property type="project" value="UniProtKB-UniRule"/>
</dbReference>
<dbReference type="EC" id="6.1.1.20" evidence="13"/>
<dbReference type="InterPro" id="IPR004188">
    <property type="entry name" value="Phe-tRNA_ligase_II_N"/>
</dbReference>
<evidence type="ECO:0000256" key="12">
    <source>
        <dbReference type="ARBA" id="ARBA00049255"/>
    </source>
</evidence>
<dbReference type="PANTHER" id="PTHR11538:SF41">
    <property type="entry name" value="PHENYLALANINE--TRNA LIGASE, MITOCHONDRIAL"/>
    <property type="match status" value="1"/>
</dbReference>
<dbReference type="InterPro" id="IPR022911">
    <property type="entry name" value="Phe_tRNA_ligase_alpha1_bac"/>
</dbReference>
<evidence type="ECO:0000256" key="2">
    <source>
        <dbReference type="ARBA" id="ARBA00010207"/>
    </source>
</evidence>
<dbReference type="Gene3D" id="3.30.930.10">
    <property type="entry name" value="Bira Bifunctional Protein, Domain 2"/>
    <property type="match status" value="1"/>
</dbReference>
<keyword evidence="6 13" id="KW-0479">Metal-binding</keyword>
<evidence type="ECO:0000256" key="10">
    <source>
        <dbReference type="ARBA" id="ARBA00022917"/>
    </source>
</evidence>
<dbReference type="CDD" id="cd00496">
    <property type="entry name" value="PheRS_alpha_core"/>
    <property type="match status" value="1"/>
</dbReference>
<dbReference type="FunFam" id="3.30.930.10:FF:000003">
    <property type="entry name" value="Phenylalanine--tRNA ligase alpha subunit"/>
    <property type="match status" value="1"/>
</dbReference>
<dbReference type="InterPro" id="IPR045864">
    <property type="entry name" value="aa-tRNA-synth_II/BPL/LPL"/>
</dbReference>
<dbReference type="InterPro" id="IPR006195">
    <property type="entry name" value="aa-tRNA-synth_II"/>
</dbReference>
<keyword evidence="5 13" id="KW-0436">Ligase</keyword>
<dbReference type="InterPro" id="IPR002319">
    <property type="entry name" value="Phenylalanyl-tRNA_Synthase"/>
</dbReference>
<evidence type="ECO:0000256" key="5">
    <source>
        <dbReference type="ARBA" id="ARBA00022598"/>
    </source>
</evidence>
<sequence>MTYISDLMTKAKTEISNAKDFSSLDNVRVKYLGKHGYLTLKAATLRELLIEERLSLGLEINDAKQFVQNAFNIRKKILESQMLNARLTKEIIDISLPGRRRDQGCLHPITRTIDRMEDFFCNMGFAVITGPEIEDEYHNFDALNIPKYHPARNDHDTFWFDSTRLLRTQTSVVQVRAMKNQQPPIRIIAPGRVYRNDHDQTHSPMFHQMEGFLIDREISFANLKGTLLDFLKNFFQYDIQIRFRPSYFPFTEPSAEIDVMTKNGEWLEVLGCGMIHPNVMITMGVDPLIYSGFAFGIGIERLAMLCYSISDIRVFFENDLRFLKQFK</sequence>
<evidence type="ECO:0000259" key="14">
    <source>
        <dbReference type="PROSITE" id="PS50862"/>
    </source>
</evidence>
<evidence type="ECO:0000313" key="15">
    <source>
        <dbReference type="EMBL" id="VFP80170.1"/>
    </source>
</evidence>
<evidence type="ECO:0000256" key="8">
    <source>
        <dbReference type="ARBA" id="ARBA00022840"/>
    </source>
</evidence>
<comment type="cofactor">
    <cofactor evidence="13">
        <name>Mg(2+)</name>
        <dbReference type="ChEBI" id="CHEBI:18420"/>
    </cofactor>
    <text evidence="13">Binds 2 magnesium ions per tetramer.</text>
</comment>
<name>A0A451D3E4_9GAMM</name>
<feature type="domain" description="Aminoacyl-transfer RNA synthetases class-II family profile" evidence="14">
    <location>
        <begin position="118"/>
        <end position="317"/>
    </location>
</feature>
<evidence type="ECO:0000313" key="16">
    <source>
        <dbReference type="Proteomes" id="UP000294338"/>
    </source>
</evidence>
<evidence type="ECO:0000256" key="1">
    <source>
        <dbReference type="ARBA" id="ARBA00004496"/>
    </source>
</evidence>
<dbReference type="GO" id="GO:0004826">
    <property type="term" value="F:phenylalanine-tRNA ligase activity"/>
    <property type="evidence" value="ECO:0007669"/>
    <property type="project" value="UniProtKB-UniRule"/>
</dbReference>
<gene>
    <name evidence="13 15" type="primary">pheS</name>
    <name evidence="15" type="ORF">ERCISPPS3390_121</name>
</gene>
<keyword evidence="10 13" id="KW-0648">Protein biosynthesis</keyword>
<dbReference type="GO" id="GO:0005524">
    <property type="term" value="F:ATP binding"/>
    <property type="evidence" value="ECO:0007669"/>
    <property type="project" value="UniProtKB-UniRule"/>
</dbReference>
<dbReference type="Pfam" id="PF02912">
    <property type="entry name" value="Phe_tRNA-synt_N"/>
    <property type="match status" value="1"/>
</dbReference>
<accession>A0A451D3E4</accession>
<keyword evidence="7 13" id="KW-0547">Nucleotide-binding</keyword>
<dbReference type="GO" id="GO:0005737">
    <property type="term" value="C:cytoplasm"/>
    <property type="evidence" value="ECO:0007669"/>
    <property type="project" value="UniProtKB-SubCell"/>
</dbReference>
<evidence type="ECO:0000256" key="3">
    <source>
        <dbReference type="ARBA" id="ARBA00011209"/>
    </source>
</evidence>
<dbReference type="GO" id="GO:0006432">
    <property type="term" value="P:phenylalanyl-tRNA aminoacylation"/>
    <property type="evidence" value="ECO:0007669"/>
    <property type="project" value="UniProtKB-UniRule"/>
</dbReference>
<evidence type="ECO:0000256" key="13">
    <source>
        <dbReference type="HAMAP-Rule" id="MF_00281"/>
    </source>
</evidence>
<dbReference type="PROSITE" id="PS50862">
    <property type="entry name" value="AA_TRNA_LIGASE_II"/>
    <property type="match status" value="1"/>
</dbReference>
<keyword evidence="9 13" id="KW-0460">Magnesium</keyword>
<keyword evidence="11 13" id="KW-0030">Aminoacyl-tRNA synthetase</keyword>
<evidence type="ECO:0000256" key="7">
    <source>
        <dbReference type="ARBA" id="ARBA00022741"/>
    </source>
</evidence>
<dbReference type="InterPro" id="IPR004529">
    <property type="entry name" value="Phe-tRNA-synth_IIc_asu"/>
</dbReference>
<comment type="subcellular location">
    <subcellularLocation>
        <location evidence="1 13">Cytoplasm</location>
    </subcellularLocation>
</comment>
<dbReference type="SUPFAM" id="SSF46589">
    <property type="entry name" value="tRNA-binding arm"/>
    <property type="match status" value="1"/>
</dbReference>
<evidence type="ECO:0000256" key="9">
    <source>
        <dbReference type="ARBA" id="ARBA00022842"/>
    </source>
</evidence>
<evidence type="ECO:0000256" key="11">
    <source>
        <dbReference type="ARBA" id="ARBA00023146"/>
    </source>
</evidence>
<comment type="catalytic activity">
    <reaction evidence="12 13">
        <text>tRNA(Phe) + L-phenylalanine + ATP = L-phenylalanyl-tRNA(Phe) + AMP + diphosphate + H(+)</text>
        <dbReference type="Rhea" id="RHEA:19413"/>
        <dbReference type="Rhea" id="RHEA-COMP:9668"/>
        <dbReference type="Rhea" id="RHEA-COMP:9699"/>
        <dbReference type="ChEBI" id="CHEBI:15378"/>
        <dbReference type="ChEBI" id="CHEBI:30616"/>
        <dbReference type="ChEBI" id="CHEBI:33019"/>
        <dbReference type="ChEBI" id="CHEBI:58095"/>
        <dbReference type="ChEBI" id="CHEBI:78442"/>
        <dbReference type="ChEBI" id="CHEBI:78531"/>
        <dbReference type="ChEBI" id="CHEBI:456215"/>
        <dbReference type="EC" id="6.1.1.20"/>
    </reaction>
</comment>
<keyword evidence="4 13" id="KW-0963">Cytoplasm</keyword>
<comment type="similarity">
    <text evidence="2 13">Belongs to the class-II aminoacyl-tRNA synthetase family. Phe-tRNA synthetase alpha subunit type 1 subfamily.</text>
</comment>
<dbReference type="EMBL" id="LR217705">
    <property type="protein sequence ID" value="VFP80170.1"/>
    <property type="molecule type" value="Genomic_DNA"/>
</dbReference>
<dbReference type="Pfam" id="PF01409">
    <property type="entry name" value="tRNA-synt_2d"/>
    <property type="match status" value="1"/>
</dbReference>
<dbReference type="AlphaFoldDB" id="A0A451D3E4"/>
<dbReference type="SUPFAM" id="SSF55681">
    <property type="entry name" value="Class II aaRS and biotin synthetases"/>
    <property type="match status" value="1"/>
</dbReference>
<comment type="subunit">
    <text evidence="3 13">Tetramer of two alpha and two beta subunits.</text>
</comment>
<proteinExistence type="inferred from homology"/>
<dbReference type="Proteomes" id="UP000294338">
    <property type="component" value="Chromosome 1"/>
</dbReference>
<dbReference type="GO" id="GO:0000049">
    <property type="term" value="F:tRNA binding"/>
    <property type="evidence" value="ECO:0007669"/>
    <property type="project" value="InterPro"/>
</dbReference>